<organism evidence="9 10">
    <name type="scientific">Mucilaginibacter mali</name>
    <dbReference type="NCBI Taxonomy" id="2740462"/>
    <lineage>
        <taxon>Bacteria</taxon>
        <taxon>Pseudomonadati</taxon>
        <taxon>Bacteroidota</taxon>
        <taxon>Sphingobacteriia</taxon>
        <taxon>Sphingobacteriales</taxon>
        <taxon>Sphingobacteriaceae</taxon>
        <taxon>Mucilaginibacter</taxon>
    </lineage>
</organism>
<comment type="similarity">
    <text evidence="7">Belongs to the TonB-dependent receptor family.</text>
</comment>
<proteinExistence type="inferred from homology"/>
<evidence type="ECO:0000313" key="9">
    <source>
        <dbReference type="EMBL" id="QKJ30758.1"/>
    </source>
</evidence>
<dbReference type="InterPro" id="IPR041700">
    <property type="entry name" value="OMP_b-brl_3"/>
</dbReference>
<dbReference type="AlphaFoldDB" id="A0A7D4UBI7"/>
<dbReference type="KEGG" id="mmab:HQ865_13685"/>
<evidence type="ECO:0000313" key="10">
    <source>
        <dbReference type="Proteomes" id="UP000505355"/>
    </source>
</evidence>
<keyword evidence="9" id="KW-0675">Receptor</keyword>
<evidence type="ECO:0000259" key="8">
    <source>
        <dbReference type="Pfam" id="PF14905"/>
    </source>
</evidence>
<dbReference type="InterPro" id="IPR037066">
    <property type="entry name" value="Plug_dom_sf"/>
</dbReference>
<keyword evidence="2 7" id="KW-0813">Transport</keyword>
<dbReference type="SUPFAM" id="SSF56935">
    <property type="entry name" value="Porins"/>
    <property type="match status" value="1"/>
</dbReference>
<keyword evidence="10" id="KW-1185">Reference proteome</keyword>
<sequence>MENLPAVAGADASDVLRKVPMVSVDGNGSLMVRGSGNVKLLIDGKPSEIYAPSVADALRTIRGDQIVKVEVITDPSSRYDAEGTDAVVNIITRKPRQNTTNGNIGGMLGNRSENFMGDIHHQQGALQVHGDAFYQRYRNQNGVVLQRNGESFSLRQQTETRQTGVYFYGGFNLLYSLDSLNTLNAGYRYRRAGSSTTSNSDNYDQINTIPALLFRRTMETPGGSEGGSFTLGFNGRSPDRKTEYALLGLYTPSKNRSDYTLQQYAQNTSSYNETFFSTGNNKDGIIQADLAHTFTAGLKWETGGKLTIKDVRNDNQYQPDAGRSAIFAYNSQISAVYTNMSFGWGKWSFSAGTRYERTGLSTTFKNSAASIPSFSNVIPQALIQLAVDNKTSLKLSYTQKIVRPFVSYLDPTVNTSDSLTLQHGNPNLVPEITKRYQFSYSVNSADLFRDVVLFFNDNRNTIENIRTPLANGRFESTWKNLGKNQRLGLSATVNWKPGLAFVFGGTLTVQYARLASPALAISNGGLMRQLTLNASYKLPAGYSVDFYGYFDANNLSLQGHRAGWKFYNMTLNKKFKNERLNLSLRGEAFFTRHVYIDEVIAAAAYTQRLTTRYQTQNLRLTFSYKIGKREVKAPQVRTVDQ</sequence>
<dbReference type="GO" id="GO:0009279">
    <property type="term" value="C:cell outer membrane"/>
    <property type="evidence" value="ECO:0007669"/>
    <property type="project" value="UniProtKB-SubCell"/>
</dbReference>
<reference evidence="9 10" key="1">
    <citation type="submission" date="2020-05" db="EMBL/GenBank/DDBJ databases">
        <title>Mucilaginibacter mali sp. nov.</title>
        <authorList>
            <person name="Kim H.S."/>
            <person name="Lee K.C."/>
            <person name="Suh M.K."/>
            <person name="Kim J.-S."/>
            <person name="Han K.-I."/>
            <person name="Eom M.K."/>
            <person name="Shin Y.K."/>
            <person name="Lee J.-S."/>
        </authorList>
    </citation>
    <scope>NUCLEOTIDE SEQUENCE [LARGE SCALE GENOMIC DNA]</scope>
    <source>
        <strain evidence="9 10">G2-14</strain>
    </source>
</reference>
<dbReference type="InterPro" id="IPR036942">
    <property type="entry name" value="Beta-barrel_TonB_sf"/>
</dbReference>
<evidence type="ECO:0000256" key="5">
    <source>
        <dbReference type="ARBA" id="ARBA00023136"/>
    </source>
</evidence>
<accession>A0A7D4UBI7</accession>
<dbReference type="PROSITE" id="PS52016">
    <property type="entry name" value="TONB_DEPENDENT_REC_3"/>
    <property type="match status" value="1"/>
</dbReference>
<dbReference type="Gene3D" id="2.170.130.10">
    <property type="entry name" value="TonB-dependent receptor, plug domain"/>
    <property type="match status" value="1"/>
</dbReference>
<dbReference type="Pfam" id="PF14905">
    <property type="entry name" value="OMP_b-brl_3"/>
    <property type="match status" value="1"/>
</dbReference>
<dbReference type="Proteomes" id="UP000505355">
    <property type="component" value="Chromosome"/>
</dbReference>
<protein>
    <submittedName>
        <fullName evidence="9">TonB-dependent receptor</fullName>
    </submittedName>
</protein>
<evidence type="ECO:0000256" key="3">
    <source>
        <dbReference type="ARBA" id="ARBA00022452"/>
    </source>
</evidence>
<dbReference type="InterPro" id="IPR039426">
    <property type="entry name" value="TonB-dep_rcpt-like"/>
</dbReference>
<keyword evidence="3 7" id="KW-1134">Transmembrane beta strand</keyword>
<evidence type="ECO:0000256" key="7">
    <source>
        <dbReference type="PROSITE-ProRule" id="PRU01360"/>
    </source>
</evidence>
<dbReference type="Gene3D" id="2.40.170.20">
    <property type="entry name" value="TonB-dependent receptor, beta-barrel domain"/>
    <property type="match status" value="1"/>
</dbReference>
<comment type="subcellular location">
    <subcellularLocation>
        <location evidence="1 7">Cell outer membrane</location>
        <topology evidence="1 7">Multi-pass membrane protein</topology>
    </subcellularLocation>
</comment>
<evidence type="ECO:0000256" key="6">
    <source>
        <dbReference type="ARBA" id="ARBA00023237"/>
    </source>
</evidence>
<feature type="domain" description="Outer membrane protein beta-barrel" evidence="8">
    <location>
        <begin position="246"/>
        <end position="624"/>
    </location>
</feature>
<name>A0A7D4UBI7_9SPHI</name>
<keyword evidence="4 7" id="KW-0812">Transmembrane</keyword>
<gene>
    <name evidence="9" type="ORF">HQ865_13685</name>
</gene>
<keyword evidence="5 7" id="KW-0472">Membrane</keyword>
<dbReference type="RefSeq" id="WP_173415429.1">
    <property type="nucleotide sequence ID" value="NZ_CP054139.1"/>
</dbReference>
<keyword evidence="6 7" id="KW-0998">Cell outer membrane</keyword>
<evidence type="ECO:0000256" key="4">
    <source>
        <dbReference type="ARBA" id="ARBA00022692"/>
    </source>
</evidence>
<dbReference type="EMBL" id="CP054139">
    <property type="protein sequence ID" value="QKJ30758.1"/>
    <property type="molecule type" value="Genomic_DNA"/>
</dbReference>
<evidence type="ECO:0000256" key="2">
    <source>
        <dbReference type="ARBA" id="ARBA00022448"/>
    </source>
</evidence>
<evidence type="ECO:0000256" key="1">
    <source>
        <dbReference type="ARBA" id="ARBA00004571"/>
    </source>
</evidence>